<organism evidence="2">
    <name type="scientific">Granulicella tundricola (strain ATCC BAA-1859 / DSM 23138 / MP5ACTX9)</name>
    <dbReference type="NCBI Taxonomy" id="1198114"/>
    <lineage>
        <taxon>Bacteria</taxon>
        <taxon>Pseudomonadati</taxon>
        <taxon>Acidobacteriota</taxon>
        <taxon>Terriglobia</taxon>
        <taxon>Terriglobales</taxon>
        <taxon>Acidobacteriaceae</taxon>
        <taxon>Granulicella</taxon>
    </lineage>
</organism>
<sequence length="69" mass="8159">MQMITWEECHFELRARLVKELGPEMRRSSPGLRITDEELDGMIDPIITREMVNAIFTAHSRNRFCRAPR</sequence>
<dbReference type="Proteomes" id="UP000000343">
    <property type="component" value="Chromosome"/>
</dbReference>
<protein>
    <submittedName>
        <fullName evidence="1">Uncharacterized protein</fullName>
    </submittedName>
</protein>
<reference evidence="2" key="1">
    <citation type="submission" date="2011-01" db="EMBL/GenBank/DDBJ databases">
        <title>Complete sequence of chromosome of Acidobacterium sp. MP5ACTX9.</title>
        <authorList>
            <consortium name="US DOE Joint Genome Institute"/>
            <person name="Lucas S."/>
            <person name="Copeland A."/>
            <person name="Lapidus A."/>
            <person name="Cheng J.-F."/>
            <person name="Goodwin L."/>
            <person name="Pitluck S."/>
            <person name="Teshima H."/>
            <person name="Detter J.C."/>
            <person name="Han C."/>
            <person name="Tapia R."/>
            <person name="Land M."/>
            <person name="Hauser L."/>
            <person name="Kyrpides N."/>
            <person name="Ivanova N."/>
            <person name="Ovchinnikova G."/>
            <person name="Pagani I."/>
            <person name="Rawat S.R."/>
            <person name="Mannisto M."/>
            <person name="Haggblom M.M."/>
            <person name="Woyke T."/>
        </authorList>
    </citation>
    <scope>NUCLEOTIDE SEQUENCE [LARGE SCALE GENOMIC DNA]</scope>
    <source>
        <strain evidence="2">MP5ACTX9</strain>
    </source>
</reference>
<gene>
    <name evidence="1" type="ordered locus">AciX9_3323</name>
</gene>
<dbReference type="KEGG" id="acm:AciX9_3323"/>
<dbReference type="EMBL" id="CP002480">
    <property type="protein sequence ID" value="ADW70332.1"/>
    <property type="molecule type" value="Genomic_DNA"/>
</dbReference>
<evidence type="ECO:0000313" key="1">
    <source>
        <dbReference type="EMBL" id="ADW70332.1"/>
    </source>
</evidence>
<keyword evidence="2" id="KW-1185">Reference proteome</keyword>
<name>E8X2N5_GRATM</name>
<evidence type="ECO:0000313" key="2">
    <source>
        <dbReference type="Proteomes" id="UP000000343"/>
    </source>
</evidence>
<accession>E8X2N5</accession>
<dbReference type="HOGENOM" id="CLU_2770115_0_0_0"/>
<proteinExistence type="predicted"/>
<dbReference type="STRING" id="1198114.AciX9_3323"/>
<dbReference type="AlphaFoldDB" id="E8X2N5"/>
<dbReference type="PaxDb" id="1198114-AciX9_3323"/>